<dbReference type="PANTHER" id="PTHR43737">
    <property type="entry name" value="BLL7424 PROTEIN"/>
    <property type="match status" value="1"/>
</dbReference>
<dbReference type="AlphaFoldDB" id="A0A2T0SM64"/>
<protein>
    <submittedName>
        <fullName evidence="1">Uncharacterized protein (DUF1501 family)</fullName>
    </submittedName>
</protein>
<reference evidence="1 2" key="1">
    <citation type="submission" date="2018-03" db="EMBL/GenBank/DDBJ databases">
        <title>Genomic Encyclopedia of Archaeal and Bacterial Type Strains, Phase II (KMG-II): from individual species to whole genera.</title>
        <authorList>
            <person name="Goeker M."/>
        </authorList>
    </citation>
    <scope>NUCLEOTIDE SEQUENCE [LARGE SCALE GENOMIC DNA]</scope>
    <source>
        <strain evidence="1 2">DSM 28354</strain>
    </source>
</reference>
<dbReference type="Pfam" id="PF07394">
    <property type="entry name" value="DUF1501"/>
    <property type="match status" value="1"/>
</dbReference>
<dbReference type="Proteomes" id="UP000238375">
    <property type="component" value="Unassembled WGS sequence"/>
</dbReference>
<evidence type="ECO:0000313" key="1">
    <source>
        <dbReference type="EMBL" id="PRY34463.1"/>
    </source>
</evidence>
<dbReference type="InterPro" id="IPR010869">
    <property type="entry name" value="DUF1501"/>
</dbReference>
<organism evidence="1 2">
    <name type="scientific">Spirosoma oryzae</name>
    <dbReference type="NCBI Taxonomy" id="1469603"/>
    <lineage>
        <taxon>Bacteria</taxon>
        <taxon>Pseudomonadati</taxon>
        <taxon>Bacteroidota</taxon>
        <taxon>Cytophagia</taxon>
        <taxon>Cytophagales</taxon>
        <taxon>Cytophagaceae</taxon>
        <taxon>Spirosoma</taxon>
    </lineage>
</organism>
<gene>
    <name evidence="1" type="ORF">CLV58_11767</name>
</gene>
<dbReference type="EMBL" id="PVTE01000017">
    <property type="protein sequence ID" value="PRY34463.1"/>
    <property type="molecule type" value="Genomic_DNA"/>
</dbReference>
<keyword evidence="2" id="KW-1185">Reference proteome</keyword>
<name>A0A2T0SM64_9BACT</name>
<dbReference type="PANTHER" id="PTHR43737:SF1">
    <property type="entry name" value="DUF1501 DOMAIN-CONTAINING PROTEIN"/>
    <property type="match status" value="1"/>
</dbReference>
<dbReference type="RefSeq" id="WP_106139392.1">
    <property type="nucleotide sequence ID" value="NZ_PVTE01000017.1"/>
</dbReference>
<evidence type="ECO:0000313" key="2">
    <source>
        <dbReference type="Proteomes" id="UP000238375"/>
    </source>
</evidence>
<comment type="caution">
    <text evidence="1">The sequence shown here is derived from an EMBL/GenBank/DDBJ whole genome shotgun (WGS) entry which is preliminary data.</text>
</comment>
<sequence length="503" mass="53972">MKRRDFLAAASASVLPVFLDGFGLKALNRQSALVQALGQTQAAYSDRVLVIVYLNGGNDGLNTVIPLDQMSQYNALRSNIAIPQAKVLTLNGNDKTGLHPAMTGLRNLYNDGNLSIVHSVSYPNPDQSHYRATDIWMTGVEANVTETTGWAGRYLENQFPGYPVGYPNAQMEDPLAIQIGYLTSTALLGSQQSMGIALSDPDSFYQLVGGTSATSPSAGGLPCCDAGDLIAYIRKQQALSVGYASEIKRAADAGKNLATYPDSTASNALAEQLKIVARLIHGGLKTKIYFVSMSGFDTHSGQVDSSDTTIGDHATRLGKVSAAIAAFQQDLTLQGTADRVVGMTFSEFGRRANSNASRGTDHGVAAPMFVFGTNVRHRTIGQNPDLSNLSGQASNKEIPMQIDFRRVYTDILTDWFGTAQTTTSSLLFRPFPTVSLFSDMVETVASGDWTNAGVWTVGRVPTANEYVRVNAGHTVTLRQSVDVRNLRLDGKLVTGGYTVRMTG</sequence>
<accession>A0A2T0SM64</accession>
<proteinExistence type="predicted"/>
<dbReference type="OrthoDB" id="9779968at2"/>